<feature type="transmembrane region" description="Helical" evidence="2">
    <location>
        <begin position="73"/>
        <end position="90"/>
    </location>
</feature>
<feature type="transmembrane region" description="Helical" evidence="2">
    <location>
        <begin position="102"/>
        <end position="126"/>
    </location>
</feature>
<evidence type="ECO:0000256" key="2">
    <source>
        <dbReference type="SAM" id="Phobius"/>
    </source>
</evidence>
<sequence>MIYRLAGVLFVLSSVVALLFQGVAIAQWSGFLIMCGAMLLWSIGKSDVHVLTFLLVAAGLSGMVFGLSDSLVALFAQVLATWGAMLWAWWPRTEASKSAISVVNGGLTLILLGASVAGFVGLGIIGSMDIVPGYFERLALYSLHLWFVLLGVGVFRRPKFRKSEKTHNKIEPHLTAQNSSAANRKAMEGIDNPRQGADSPRSGL</sequence>
<accession>M1UJJ3</accession>
<dbReference type="AlphaFoldDB" id="M1UJJ3"/>
<protein>
    <submittedName>
        <fullName evidence="3">Uncharacterized protein</fullName>
    </submittedName>
</protein>
<dbReference type="HOGENOM" id="CLU_1341383_0_0_11"/>
<dbReference type="KEGG" id="ccn:H924_02625"/>
<keyword evidence="2" id="KW-1133">Transmembrane helix</keyword>
<feature type="transmembrane region" description="Helical" evidence="2">
    <location>
        <begin position="27"/>
        <end position="43"/>
    </location>
</feature>
<feature type="transmembrane region" description="Helical" evidence="2">
    <location>
        <begin position="50"/>
        <end position="67"/>
    </location>
</feature>
<gene>
    <name evidence="3" type="ORF">H924_02625</name>
</gene>
<feature type="transmembrane region" description="Helical" evidence="2">
    <location>
        <begin position="138"/>
        <end position="155"/>
    </location>
</feature>
<proteinExistence type="predicted"/>
<name>M1UJJ3_9CORY</name>
<keyword evidence="4" id="KW-1185">Reference proteome</keyword>
<organism evidence="3 4">
    <name type="scientific">Corynebacterium callunae DSM 20147</name>
    <dbReference type="NCBI Taxonomy" id="1121353"/>
    <lineage>
        <taxon>Bacteria</taxon>
        <taxon>Bacillati</taxon>
        <taxon>Actinomycetota</taxon>
        <taxon>Actinomycetes</taxon>
        <taxon>Mycobacteriales</taxon>
        <taxon>Corynebacteriaceae</taxon>
        <taxon>Corynebacterium</taxon>
    </lineage>
</organism>
<feature type="region of interest" description="Disordered" evidence="1">
    <location>
        <begin position="166"/>
        <end position="204"/>
    </location>
</feature>
<dbReference type="EMBL" id="CP004354">
    <property type="protein sequence ID" value="AGG65979.1"/>
    <property type="molecule type" value="Genomic_DNA"/>
</dbReference>
<dbReference type="Proteomes" id="UP000011760">
    <property type="component" value="Chromosome"/>
</dbReference>
<reference evidence="3 4" key="1">
    <citation type="submission" date="2013-02" db="EMBL/GenBank/DDBJ databases">
        <title>The complete genome sequence of Corynebacterium callunae DSM 20147.</title>
        <authorList>
            <person name="Ruckert C."/>
            <person name="Albersmeier A."/>
            <person name="Kalinowski J."/>
        </authorList>
    </citation>
    <scope>NUCLEOTIDE SEQUENCE [LARGE SCALE GENOMIC DNA]</scope>
    <source>
        <strain evidence="3 4">DSM 20147</strain>
    </source>
</reference>
<dbReference type="STRING" id="1121353.H924_02625"/>
<evidence type="ECO:0000256" key="1">
    <source>
        <dbReference type="SAM" id="MobiDB-lite"/>
    </source>
</evidence>
<keyword evidence="2" id="KW-0812">Transmembrane</keyword>
<keyword evidence="2" id="KW-0472">Membrane</keyword>
<dbReference type="RefSeq" id="WP_015650425.1">
    <property type="nucleotide sequence ID" value="NC_020506.1"/>
</dbReference>
<dbReference type="PATRIC" id="fig|1121353.3.peg.548"/>
<evidence type="ECO:0000313" key="4">
    <source>
        <dbReference type="Proteomes" id="UP000011760"/>
    </source>
</evidence>
<evidence type="ECO:0000313" key="3">
    <source>
        <dbReference type="EMBL" id="AGG65979.1"/>
    </source>
</evidence>